<gene>
    <name evidence="2" type="ORF">SAMN04487861_1014</name>
</gene>
<feature type="transmembrane region" description="Helical" evidence="1">
    <location>
        <begin position="120"/>
        <end position="141"/>
    </location>
</feature>
<feature type="transmembrane region" description="Helical" evidence="1">
    <location>
        <begin position="242"/>
        <end position="260"/>
    </location>
</feature>
<keyword evidence="1" id="KW-0812">Transmembrane</keyword>
<dbReference type="Pfam" id="PF14897">
    <property type="entry name" value="EpsG"/>
    <property type="match status" value="1"/>
</dbReference>
<feature type="transmembrane region" description="Helical" evidence="1">
    <location>
        <begin position="307"/>
        <end position="325"/>
    </location>
</feature>
<feature type="transmembrane region" description="Helical" evidence="1">
    <location>
        <begin position="280"/>
        <end position="300"/>
    </location>
</feature>
<evidence type="ECO:0000313" key="2">
    <source>
        <dbReference type="EMBL" id="SFH62075.1"/>
    </source>
</evidence>
<accession>A0A1I3BIF2</accession>
<feature type="transmembrane region" description="Helical" evidence="1">
    <location>
        <begin position="194"/>
        <end position="221"/>
    </location>
</feature>
<feature type="transmembrane region" description="Helical" evidence="1">
    <location>
        <begin position="162"/>
        <end position="182"/>
    </location>
</feature>
<feature type="transmembrane region" description="Helical" evidence="1">
    <location>
        <begin position="94"/>
        <end position="114"/>
    </location>
</feature>
<feature type="transmembrane region" description="Helical" evidence="1">
    <location>
        <begin position="29"/>
        <end position="48"/>
    </location>
</feature>
<feature type="transmembrane region" description="Helical" evidence="1">
    <location>
        <begin position="331"/>
        <end position="349"/>
    </location>
</feature>
<name>A0A1I3BIF2_SELRU</name>
<sequence>MEIYIFLYGWSIILALFFLLLCKNKFKKIYILLNAIPMITVLGFRGIYTGADTYTYVSAFEIIGVHGNGWLDCVDMEYGYIIFNKIVYTLFGDVRYLFISIAGLSIGILCWFINKYSCNIYLSLIVFNGIGFFISNVNTIRQCLATSILLIALNYIIENKKYIAILFVMIAGSFHMTAYLFFPLVFLQPLNMKKIFLVIMSCVYVVFLVHDAGLMAVASILPEKYLLYIGSVHDVESSKIGSVIRGVAYIFISLVSIWQYHTGNTSLDKEIDNKLNSQCVLWFAMLVFLSGLILCIQYDVAIIGRIGYTFTIFICLLVPIFFYGMGKVARMFAIPIFIIVLTLQFFYMIQNLPKDRIYYFLY</sequence>
<keyword evidence="1" id="KW-1133">Transmembrane helix</keyword>
<keyword evidence="1" id="KW-0472">Membrane</keyword>
<evidence type="ECO:0000256" key="1">
    <source>
        <dbReference type="SAM" id="Phobius"/>
    </source>
</evidence>
<dbReference type="RefSeq" id="WP_075441299.1">
    <property type="nucleotide sequence ID" value="NZ_FOQK01000001.1"/>
</dbReference>
<organism evidence="2 3">
    <name type="scientific">Selenomonas ruminantium</name>
    <dbReference type="NCBI Taxonomy" id="971"/>
    <lineage>
        <taxon>Bacteria</taxon>
        <taxon>Bacillati</taxon>
        <taxon>Bacillota</taxon>
        <taxon>Negativicutes</taxon>
        <taxon>Selenomonadales</taxon>
        <taxon>Selenomonadaceae</taxon>
        <taxon>Selenomonas</taxon>
    </lineage>
</organism>
<dbReference type="OrthoDB" id="1649543at2"/>
<reference evidence="2 3" key="1">
    <citation type="submission" date="2016-10" db="EMBL/GenBank/DDBJ databases">
        <authorList>
            <person name="de Groot N.N."/>
        </authorList>
    </citation>
    <scope>NUCLEOTIDE SEQUENCE [LARGE SCALE GENOMIC DNA]</scope>
    <source>
        <strain evidence="2 3">Z108</strain>
    </source>
</reference>
<proteinExistence type="predicted"/>
<dbReference type="InterPro" id="IPR049458">
    <property type="entry name" value="EpsG-like"/>
</dbReference>
<evidence type="ECO:0000313" key="3">
    <source>
        <dbReference type="Proteomes" id="UP000183639"/>
    </source>
</evidence>
<feature type="transmembrane region" description="Helical" evidence="1">
    <location>
        <begin position="6"/>
        <end position="22"/>
    </location>
</feature>
<dbReference type="Proteomes" id="UP000183639">
    <property type="component" value="Unassembled WGS sequence"/>
</dbReference>
<protein>
    <submittedName>
        <fullName evidence="2">EpsG family protein</fullName>
    </submittedName>
</protein>
<dbReference type="EMBL" id="FOQK01000001">
    <property type="protein sequence ID" value="SFH62075.1"/>
    <property type="molecule type" value="Genomic_DNA"/>
</dbReference>
<dbReference type="AlphaFoldDB" id="A0A1I3BIF2"/>